<comment type="caution">
    <text evidence="1">The sequence shown here is derived from an EMBL/GenBank/DDBJ whole genome shotgun (WGS) entry which is preliminary data.</text>
</comment>
<evidence type="ECO:0000313" key="2">
    <source>
        <dbReference type="Proteomes" id="UP000499080"/>
    </source>
</evidence>
<name>A0A4Y2A6J9_ARAVE</name>
<gene>
    <name evidence="1" type="ORF">AVEN_194616_1</name>
</gene>
<protein>
    <submittedName>
        <fullName evidence="1">Uncharacterized protein</fullName>
    </submittedName>
</protein>
<dbReference type="EMBL" id="BGPR01000007">
    <property type="protein sequence ID" value="GBL75432.1"/>
    <property type="molecule type" value="Genomic_DNA"/>
</dbReference>
<organism evidence="1 2">
    <name type="scientific">Araneus ventricosus</name>
    <name type="common">Orbweaver spider</name>
    <name type="synonym">Epeira ventricosa</name>
    <dbReference type="NCBI Taxonomy" id="182803"/>
    <lineage>
        <taxon>Eukaryota</taxon>
        <taxon>Metazoa</taxon>
        <taxon>Ecdysozoa</taxon>
        <taxon>Arthropoda</taxon>
        <taxon>Chelicerata</taxon>
        <taxon>Arachnida</taxon>
        <taxon>Araneae</taxon>
        <taxon>Araneomorphae</taxon>
        <taxon>Entelegynae</taxon>
        <taxon>Araneoidea</taxon>
        <taxon>Araneidae</taxon>
        <taxon>Araneus</taxon>
    </lineage>
</organism>
<evidence type="ECO:0000313" key="1">
    <source>
        <dbReference type="EMBL" id="GBL75432.1"/>
    </source>
</evidence>
<accession>A0A4Y2A6J9</accession>
<dbReference type="AlphaFoldDB" id="A0A4Y2A6J9"/>
<proteinExistence type="predicted"/>
<keyword evidence="2" id="KW-1185">Reference proteome</keyword>
<dbReference type="Proteomes" id="UP000499080">
    <property type="component" value="Unassembled WGS sequence"/>
</dbReference>
<sequence length="100" mass="10940">MDLVILNRGQMARQTPHPTIPIPNSHASQAGRNSTLNVSLMCANPTYTTDLGRNQVSNLESFGLEAETFSLGDCGLRALKNVTSTYVICISKYGNRIKQK</sequence>
<reference evidence="1 2" key="1">
    <citation type="journal article" date="2019" name="Sci. Rep.">
        <title>Orb-weaving spider Araneus ventricosus genome elucidates the spidroin gene catalogue.</title>
        <authorList>
            <person name="Kono N."/>
            <person name="Nakamura H."/>
            <person name="Ohtoshi R."/>
            <person name="Moran D.A.P."/>
            <person name="Shinohara A."/>
            <person name="Yoshida Y."/>
            <person name="Fujiwara M."/>
            <person name="Mori M."/>
            <person name="Tomita M."/>
            <person name="Arakawa K."/>
        </authorList>
    </citation>
    <scope>NUCLEOTIDE SEQUENCE [LARGE SCALE GENOMIC DNA]</scope>
</reference>